<comment type="caution">
    <text evidence="2">The sequence shown here is derived from an EMBL/GenBank/DDBJ whole genome shotgun (WGS) entry which is preliminary data.</text>
</comment>
<name>A0ABD1CFZ5_CULPP</name>
<dbReference type="EMBL" id="JBEHCU010012593">
    <property type="protein sequence ID" value="KAL1375311.1"/>
    <property type="molecule type" value="Genomic_DNA"/>
</dbReference>
<feature type="compositionally biased region" description="Low complexity" evidence="1">
    <location>
        <begin position="101"/>
        <end position="127"/>
    </location>
</feature>
<dbReference type="Proteomes" id="UP001562425">
    <property type="component" value="Unassembled WGS sequence"/>
</dbReference>
<sequence length="228" mass="23740">MSVIEQAEKKEKLSTTAASMDGLLNAAAGTTTTTANATSPLMSAVLEQNGVTPPSPSTTPLSEAGSTSGKLLMDSSPDKPASLDGDARLDLLREVKALTINNNNNSSSNNNNNNKSSSDSCSRVSPSPDKDESGLDGSEQASSNDKGSSNVHCNASNANESTNSASNNSSSSSSNVEAKEGDSKETESRTTRTLAEELSAKNREEWVATAKNLFTRTTALPLEQHQTP</sequence>
<feature type="compositionally biased region" description="Basic and acidic residues" evidence="1">
    <location>
        <begin position="177"/>
        <end position="202"/>
    </location>
</feature>
<feature type="compositionally biased region" description="Low complexity" evidence="1">
    <location>
        <begin position="154"/>
        <end position="175"/>
    </location>
</feature>
<evidence type="ECO:0000313" key="2">
    <source>
        <dbReference type="EMBL" id="KAL1375311.1"/>
    </source>
</evidence>
<reference evidence="2 3" key="1">
    <citation type="submission" date="2024-05" db="EMBL/GenBank/DDBJ databases">
        <title>Culex pipiens pipiens assembly and annotation.</title>
        <authorList>
            <person name="Alout H."/>
            <person name="Durand T."/>
        </authorList>
    </citation>
    <scope>NUCLEOTIDE SEQUENCE [LARGE SCALE GENOMIC DNA]</scope>
    <source>
        <strain evidence="2">HA-2024</strain>
        <tissue evidence="2">Whole body</tissue>
    </source>
</reference>
<evidence type="ECO:0000256" key="1">
    <source>
        <dbReference type="SAM" id="MobiDB-lite"/>
    </source>
</evidence>
<gene>
    <name evidence="2" type="ORF">pipiens_004695</name>
</gene>
<proteinExistence type="predicted"/>
<feature type="region of interest" description="Disordered" evidence="1">
    <location>
        <begin position="47"/>
        <end position="84"/>
    </location>
</feature>
<dbReference type="AlphaFoldDB" id="A0ABD1CFZ5"/>
<accession>A0ABD1CFZ5</accession>
<keyword evidence="3" id="KW-1185">Reference proteome</keyword>
<evidence type="ECO:0000313" key="3">
    <source>
        <dbReference type="Proteomes" id="UP001562425"/>
    </source>
</evidence>
<organism evidence="2 3">
    <name type="scientific">Culex pipiens pipiens</name>
    <name type="common">Northern house mosquito</name>
    <dbReference type="NCBI Taxonomy" id="38569"/>
    <lineage>
        <taxon>Eukaryota</taxon>
        <taxon>Metazoa</taxon>
        <taxon>Ecdysozoa</taxon>
        <taxon>Arthropoda</taxon>
        <taxon>Hexapoda</taxon>
        <taxon>Insecta</taxon>
        <taxon>Pterygota</taxon>
        <taxon>Neoptera</taxon>
        <taxon>Endopterygota</taxon>
        <taxon>Diptera</taxon>
        <taxon>Nematocera</taxon>
        <taxon>Culicoidea</taxon>
        <taxon>Culicidae</taxon>
        <taxon>Culicinae</taxon>
        <taxon>Culicini</taxon>
        <taxon>Culex</taxon>
        <taxon>Culex</taxon>
    </lineage>
</organism>
<feature type="region of interest" description="Disordered" evidence="1">
    <location>
        <begin position="100"/>
        <end position="202"/>
    </location>
</feature>
<feature type="compositionally biased region" description="Polar residues" evidence="1">
    <location>
        <begin position="139"/>
        <end position="153"/>
    </location>
</feature>
<protein>
    <submittedName>
        <fullName evidence="2">Uncharacterized protein</fullName>
    </submittedName>
</protein>